<gene>
    <name evidence="9" type="ORF">DRJ00_01505</name>
</gene>
<evidence type="ECO:0000256" key="4">
    <source>
        <dbReference type="ARBA" id="ARBA00022801"/>
    </source>
</evidence>
<name>A0A497E825_UNCAE</name>
<reference evidence="9 10" key="1">
    <citation type="submission" date="2018-06" db="EMBL/GenBank/DDBJ databases">
        <title>Extensive metabolic versatility and redundancy in microbially diverse, dynamic hydrothermal sediments.</title>
        <authorList>
            <person name="Dombrowski N."/>
            <person name="Teske A."/>
            <person name="Baker B.J."/>
        </authorList>
    </citation>
    <scope>NUCLEOTIDE SEQUENCE [LARGE SCALE GENOMIC DNA]</scope>
    <source>
        <strain evidence="9">B47_G16</strain>
    </source>
</reference>
<dbReference type="GO" id="GO:0006793">
    <property type="term" value="P:phosphorus metabolic process"/>
    <property type="evidence" value="ECO:0007669"/>
    <property type="project" value="UniProtKB-ARBA"/>
</dbReference>
<keyword evidence="7" id="KW-0732">Signal</keyword>
<dbReference type="PANTHER" id="PTHR43856">
    <property type="entry name" value="CARDIOLIPIN HYDROLASE"/>
    <property type="match status" value="1"/>
</dbReference>
<dbReference type="Gene3D" id="3.30.870.10">
    <property type="entry name" value="Endonuclease Chain A"/>
    <property type="match status" value="1"/>
</dbReference>
<dbReference type="InterPro" id="IPR051406">
    <property type="entry name" value="PLD_domain"/>
</dbReference>
<comment type="catalytic activity">
    <reaction evidence="1">
        <text>a 1,2-diacyl-sn-glycero-3-phosphocholine + H2O = a 1,2-diacyl-sn-glycero-3-phosphate + choline + H(+)</text>
        <dbReference type="Rhea" id="RHEA:14445"/>
        <dbReference type="ChEBI" id="CHEBI:15354"/>
        <dbReference type="ChEBI" id="CHEBI:15377"/>
        <dbReference type="ChEBI" id="CHEBI:15378"/>
        <dbReference type="ChEBI" id="CHEBI:57643"/>
        <dbReference type="ChEBI" id="CHEBI:58608"/>
        <dbReference type="EC" id="3.1.4.4"/>
    </reaction>
</comment>
<feature type="signal peptide" evidence="7">
    <location>
        <begin position="1"/>
        <end position="24"/>
    </location>
</feature>
<evidence type="ECO:0000259" key="8">
    <source>
        <dbReference type="PROSITE" id="PS50035"/>
    </source>
</evidence>
<dbReference type="SMART" id="SM00155">
    <property type="entry name" value="PLDc"/>
    <property type="match status" value="1"/>
</dbReference>
<evidence type="ECO:0000256" key="3">
    <source>
        <dbReference type="ARBA" id="ARBA00012027"/>
    </source>
</evidence>
<evidence type="ECO:0000313" key="9">
    <source>
        <dbReference type="EMBL" id="RLE10388.1"/>
    </source>
</evidence>
<evidence type="ECO:0000256" key="1">
    <source>
        <dbReference type="ARBA" id="ARBA00000798"/>
    </source>
</evidence>
<sequence>MTRRIALFPIWLCILLLLPALASAQDIKVITNREYFDVVHKAIKEAKNSIKVMMFEVGYYEEYPNSPSNILITDLIKARKRGVEVEVILEIGTWPRVDDKNRKVGRILSKNGIKVKYDSIFVTTHAKLLIIDDRISIVGSTNWTYYSLTQNNEVCVLIDSKEVACKLGEYFKKVWESG</sequence>
<comment type="similarity">
    <text evidence="2">Belongs to the phospholipase D family.</text>
</comment>
<dbReference type="InterPro" id="IPR025202">
    <property type="entry name" value="PLD-like_dom"/>
</dbReference>
<evidence type="ECO:0000313" key="10">
    <source>
        <dbReference type="Proteomes" id="UP000279422"/>
    </source>
</evidence>
<proteinExistence type="inferred from homology"/>
<evidence type="ECO:0000256" key="6">
    <source>
        <dbReference type="ARBA" id="ARBA00023098"/>
    </source>
</evidence>
<evidence type="ECO:0000256" key="2">
    <source>
        <dbReference type="ARBA" id="ARBA00008664"/>
    </source>
</evidence>
<evidence type="ECO:0000256" key="5">
    <source>
        <dbReference type="ARBA" id="ARBA00022963"/>
    </source>
</evidence>
<dbReference type="Pfam" id="PF13091">
    <property type="entry name" value="PLDc_2"/>
    <property type="match status" value="1"/>
</dbReference>
<dbReference type="GO" id="GO:0004630">
    <property type="term" value="F:phospholipase D activity"/>
    <property type="evidence" value="ECO:0007669"/>
    <property type="project" value="UniProtKB-EC"/>
</dbReference>
<keyword evidence="5" id="KW-0442">Lipid degradation</keyword>
<dbReference type="Proteomes" id="UP000279422">
    <property type="component" value="Unassembled WGS sequence"/>
</dbReference>
<keyword evidence="6" id="KW-0443">Lipid metabolism</keyword>
<keyword evidence="4" id="KW-0378">Hydrolase</keyword>
<feature type="domain" description="PLD phosphodiesterase" evidence="8">
    <location>
        <begin position="120"/>
        <end position="147"/>
    </location>
</feature>
<dbReference type="AlphaFoldDB" id="A0A497E825"/>
<organism evidence="9 10">
    <name type="scientific">Aerophobetes bacterium</name>
    <dbReference type="NCBI Taxonomy" id="2030807"/>
    <lineage>
        <taxon>Bacteria</taxon>
        <taxon>Candidatus Aerophobota</taxon>
    </lineage>
</organism>
<feature type="chain" id="PRO_5019762230" description="phospholipase D" evidence="7">
    <location>
        <begin position="25"/>
        <end position="178"/>
    </location>
</feature>
<dbReference type="InterPro" id="IPR001736">
    <property type="entry name" value="PLipase_D/transphosphatidylase"/>
</dbReference>
<evidence type="ECO:0000256" key="7">
    <source>
        <dbReference type="SAM" id="SignalP"/>
    </source>
</evidence>
<protein>
    <recommendedName>
        <fullName evidence="3">phospholipase D</fullName>
        <ecNumber evidence="3">3.1.4.4</ecNumber>
    </recommendedName>
</protein>
<dbReference type="GO" id="GO:0016042">
    <property type="term" value="P:lipid catabolic process"/>
    <property type="evidence" value="ECO:0007669"/>
    <property type="project" value="UniProtKB-KW"/>
</dbReference>
<comment type="caution">
    <text evidence="9">The sequence shown here is derived from an EMBL/GenBank/DDBJ whole genome shotgun (WGS) entry which is preliminary data.</text>
</comment>
<dbReference type="EC" id="3.1.4.4" evidence="3"/>
<dbReference type="GO" id="GO:0016891">
    <property type="term" value="F:RNA endonuclease activity producing 5'-phosphomonoesters, hydrolytic mechanism"/>
    <property type="evidence" value="ECO:0007669"/>
    <property type="project" value="TreeGrafter"/>
</dbReference>
<dbReference type="EMBL" id="QMPZ01000009">
    <property type="protein sequence ID" value="RLE10388.1"/>
    <property type="molecule type" value="Genomic_DNA"/>
</dbReference>
<accession>A0A497E825</accession>
<dbReference type="SUPFAM" id="SSF56024">
    <property type="entry name" value="Phospholipase D/nuclease"/>
    <property type="match status" value="1"/>
</dbReference>
<dbReference type="PANTHER" id="PTHR43856:SF1">
    <property type="entry name" value="MITOCHONDRIAL CARDIOLIPIN HYDROLASE"/>
    <property type="match status" value="1"/>
</dbReference>
<dbReference type="PROSITE" id="PS50035">
    <property type="entry name" value="PLD"/>
    <property type="match status" value="1"/>
</dbReference>